<protein>
    <submittedName>
        <fullName evidence="1">Uncharacterized protein</fullName>
    </submittedName>
</protein>
<dbReference type="Proteomes" id="UP000228626">
    <property type="component" value="Unassembled WGS sequence"/>
</dbReference>
<dbReference type="EMBL" id="PFAR01000018">
    <property type="protein sequence ID" value="PIR93297.1"/>
    <property type="molecule type" value="Genomic_DNA"/>
</dbReference>
<organism evidence="1 2">
    <name type="scientific">Candidatus Falkowbacteria bacterium CG10_big_fil_rev_8_21_14_0_10_43_10</name>
    <dbReference type="NCBI Taxonomy" id="1974567"/>
    <lineage>
        <taxon>Bacteria</taxon>
        <taxon>Candidatus Falkowiibacteriota</taxon>
    </lineage>
</organism>
<evidence type="ECO:0000313" key="1">
    <source>
        <dbReference type="EMBL" id="PIR93297.1"/>
    </source>
</evidence>
<proteinExistence type="predicted"/>
<sequence length="139" mass="16038">MQILTQTLIKKINGSDWWHVPPKDHGAYQKRGKFLASTFLQAAFYGRPNDMPERVKVANPVYGTSEAEIIKQLFPNEYKKLELCDDATENWYQKRIALDGKICKRAKQIGYDAVVLLVANGKEYLRRGRKPHSMELNIL</sequence>
<comment type="caution">
    <text evidence="1">The sequence shown here is derived from an EMBL/GenBank/DDBJ whole genome shotgun (WGS) entry which is preliminary data.</text>
</comment>
<name>A0A2H0V2I0_9BACT</name>
<dbReference type="AlphaFoldDB" id="A0A2H0V2I0"/>
<reference evidence="2" key="1">
    <citation type="submission" date="2017-09" db="EMBL/GenBank/DDBJ databases">
        <title>Depth-based differentiation of microbial function through sediment-hosted aquifers and enrichment of novel symbionts in the deep terrestrial subsurface.</title>
        <authorList>
            <person name="Probst A.J."/>
            <person name="Ladd B."/>
            <person name="Jarett J.K."/>
            <person name="Geller-Mcgrath D.E."/>
            <person name="Sieber C.M.K."/>
            <person name="Emerson J.B."/>
            <person name="Anantharaman K."/>
            <person name="Thomas B.C."/>
            <person name="Malmstrom R."/>
            <person name="Stieglmeier M."/>
            <person name="Klingl A."/>
            <person name="Woyke T."/>
            <person name="Ryan C.M."/>
            <person name="Banfield J.F."/>
        </authorList>
    </citation>
    <scope>NUCLEOTIDE SEQUENCE [LARGE SCALE GENOMIC DNA]</scope>
</reference>
<gene>
    <name evidence="1" type="ORF">COT99_01440</name>
</gene>
<evidence type="ECO:0000313" key="2">
    <source>
        <dbReference type="Proteomes" id="UP000228626"/>
    </source>
</evidence>
<accession>A0A2H0V2I0</accession>